<evidence type="ECO:0000256" key="7">
    <source>
        <dbReference type="ARBA" id="ARBA00022801"/>
    </source>
</evidence>
<dbReference type="GO" id="GO:0004527">
    <property type="term" value="F:exonuclease activity"/>
    <property type="evidence" value="ECO:0007669"/>
    <property type="project" value="UniProtKB-KW"/>
</dbReference>
<proteinExistence type="inferred from homology"/>
<evidence type="ECO:0000256" key="3">
    <source>
        <dbReference type="ARBA" id="ARBA00006357"/>
    </source>
</evidence>
<dbReference type="GeneID" id="83201393"/>
<evidence type="ECO:0000256" key="2">
    <source>
        <dbReference type="ARBA" id="ARBA00004496"/>
    </source>
</evidence>
<dbReference type="GO" id="GO:0006364">
    <property type="term" value="P:rRNA processing"/>
    <property type="evidence" value="ECO:0007669"/>
    <property type="project" value="UniProtKB-KW"/>
</dbReference>
<dbReference type="Gene3D" id="3.30.420.10">
    <property type="entry name" value="Ribonuclease H-like superfamily/Ribonuclease H"/>
    <property type="match status" value="1"/>
</dbReference>
<dbReference type="GO" id="GO:0003676">
    <property type="term" value="F:nucleic acid binding"/>
    <property type="evidence" value="ECO:0007669"/>
    <property type="project" value="InterPro"/>
</dbReference>
<dbReference type="InterPro" id="IPR034922">
    <property type="entry name" value="REX1-like_exo"/>
</dbReference>
<dbReference type="AlphaFoldDB" id="A0A9W9TUP3"/>
<dbReference type="PANTHER" id="PTHR12801">
    <property type="entry name" value="RNA EXONUCLEASE REXO1 / RECO3 FAMILY MEMBER-RELATED"/>
    <property type="match status" value="1"/>
</dbReference>
<evidence type="ECO:0000259" key="12">
    <source>
        <dbReference type="SMART" id="SM00479"/>
    </source>
</evidence>
<dbReference type="PANTHER" id="PTHR12801:SF112">
    <property type="entry name" value="RNA EXONUCLEASE 3"/>
    <property type="match status" value="1"/>
</dbReference>
<dbReference type="GO" id="GO:0005737">
    <property type="term" value="C:cytoplasm"/>
    <property type="evidence" value="ECO:0007669"/>
    <property type="project" value="UniProtKB-SubCell"/>
</dbReference>
<dbReference type="CDD" id="cd06145">
    <property type="entry name" value="REX1_like"/>
    <property type="match status" value="1"/>
</dbReference>
<dbReference type="FunFam" id="3.30.420.10:FF:000109">
    <property type="entry name" value="RNA exonuclease 3"/>
    <property type="match status" value="1"/>
</dbReference>
<reference evidence="13" key="2">
    <citation type="journal article" date="2023" name="IMA Fungus">
        <title>Comparative genomic study of the Penicillium genus elucidates a diverse pangenome and 15 lateral gene transfer events.</title>
        <authorList>
            <person name="Petersen C."/>
            <person name="Sorensen T."/>
            <person name="Nielsen M.R."/>
            <person name="Sondergaard T.E."/>
            <person name="Sorensen J.L."/>
            <person name="Fitzpatrick D.A."/>
            <person name="Frisvad J.C."/>
            <person name="Nielsen K.L."/>
        </authorList>
    </citation>
    <scope>NUCLEOTIDE SEQUENCE</scope>
    <source>
        <strain evidence="13">IBT 19713</strain>
    </source>
</reference>
<evidence type="ECO:0000256" key="1">
    <source>
        <dbReference type="ARBA" id="ARBA00004123"/>
    </source>
</evidence>
<protein>
    <recommendedName>
        <fullName evidence="11">RNA exonuclease 3</fullName>
    </recommendedName>
</protein>
<dbReference type="OrthoDB" id="3996471at2759"/>
<dbReference type="InterPro" id="IPR047021">
    <property type="entry name" value="REXO1/3/4-like"/>
</dbReference>
<sequence>MLPKPPATHNVRLVLVTKLHEAMTRLNNRVAKELPSQICFTLTKQELIIMALDEEETMARESPAVYKNVIKLRIVKFTKMLLEDWIQEVMKHLNTRYYNSELGQQQKLEDTPPPINADLNLTVKDEIALANELVTPLKGLEEHGYVTTLPKEKDVESARKGIDVSKGWEVCDRCSTRFQVFPGRHVDGTLASGGECKYHPIRPSYPRRKRTDQITGSSDVYYPCCGEAVGASRGCTTAKTHVYKFSDRNRLAAVLQFKETPLQPDDKKHDPVSFDCEMGYTTLGMELVRLTAVSWPEGRELVDILVKPMGELLDLNSRYSGVFPEHYASATLYGTAVKGKGPLQETGGETKALQYVESPAAAREVLFSFLQPDTPLIGHAIDNDLNACRIIHPTVIDTVILYPHPRRLPMRMSLKALAKTYLKRDIQTGGDQGHDSKEDAIATGDLVRIKAGQKWKKLKYQGWKLQDGKLIAPPKS</sequence>
<comment type="function">
    <text evidence="10">3' to 5' exoribonuclease required for proper 3' end maturation of MRP RNA and of the U5L snRNA.</text>
</comment>
<name>A0A9W9TUP3_9EURO</name>
<accession>A0A9W9TUP3</accession>
<evidence type="ECO:0000256" key="6">
    <source>
        <dbReference type="ARBA" id="ARBA00022722"/>
    </source>
</evidence>
<keyword evidence="8 13" id="KW-0269">Exonuclease</keyword>
<keyword evidence="9" id="KW-0539">Nucleus</keyword>
<dbReference type="RefSeq" id="XP_058333093.1">
    <property type="nucleotide sequence ID" value="XM_058474090.1"/>
</dbReference>
<dbReference type="InterPro" id="IPR013520">
    <property type="entry name" value="Ribonucl_H"/>
</dbReference>
<dbReference type="SUPFAM" id="SSF53098">
    <property type="entry name" value="Ribonuclease H-like"/>
    <property type="match status" value="1"/>
</dbReference>
<keyword evidence="6" id="KW-0540">Nuclease</keyword>
<reference evidence="13" key="1">
    <citation type="submission" date="2022-11" db="EMBL/GenBank/DDBJ databases">
        <authorList>
            <person name="Petersen C."/>
        </authorList>
    </citation>
    <scope>NUCLEOTIDE SEQUENCE</scope>
    <source>
        <strain evidence="13">IBT 19713</strain>
    </source>
</reference>
<evidence type="ECO:0000256" key="10">
    <source>
        <dbReference type="ARBA" id="ARBA00037201"/>
    </source>
</evidence>
<evidence type="ECO:0000256" key="8">
    <source>
        <dbReference type="ARBA" id="ARBA00022839"/>
    </source>
</evidence>
<dbReference type="InterPro" id="IPR012337">
    <property type="entry name" value="RNaseH-like_sf"/>
</dbReference>
<comment type="subcellular location">
    <subcellularLocation>
        <location evidence="2">Cytoplasm</location>
    </subcellularLocation>
    <subcellularLocation>
        <location evidence="1">Nucleus</location>
    </subcellularLocation>
</comment>
<dbReference type="GO" id="GO:0005634">
    <property type="term" value="C:nucleus"/>
    <property type="evidence" value="ECO:0007669"/>
    <property type="project" value="UniProtKB-SubCell"/>
</dbReference>
<evidence type="ECO:0000256" key="9">
    <source>
        <dbReference type="ARBA" id="ARBA00023242"/>
    </source>
</evidence>
<keyword evidence="7" id="KW-0378">Hydrolase</keyword>
<organism evidence="13 14">
    <name type="scientific">Penicillium chermesinum</name>
    <dbReference type="NCBI Taxonomy" id="63820"/>
    <lineage>
        <taxon>Eukaryota</taxon>
        <taxon>Fungi</taxon>
        <taxon>Dikarya</taxon>
        <taxon>Ascomycota</taxon>
        <taxon>Pezizomycotina</taxon>
        <taxon>Eurotiomycetes</taxon>
        <taxon>Eurotiomycetidae</taxon>
        <taxon>Eurotiales</taxon>
        <taxon>Aspergillaceae</taxon>
        <taxon>Penicillium</taxon>
    </lineage>
</organism>
<keyword evidence="4" id="KW-0963">Cytoplasm</keyword>
<keyword evidence="14" id="KW-1185">Reference proteome</keyword>
<evidence type="ECO:0000256" key="5">
    <source>
        <dbReference type="ARBA" id="ARBA00022552"/>
    </source>
</evidence>
<comment type="caution">
    <text evidence="13">The sequence shown here is derived from an EMBL/GenBank/DDBJ whole genome shotgun (WGS) entry which is preliminary data.</text>
</comment>
<gene>
    <name evidence="13" type="ORF">N7468_004793</name>
</gene>
<keyword evidence="5" id="KW-0698">rRNA processing</keyword>
<evidence type="ECO:0000256" key="11">
    <source>
        <dbReference type="ARBA" id="ARBA00039985"/>
    </source>
</evidence>
<feature type="domain" description="Exonuclease" evidence="12">
    <location>
        <begin position="270"/>
        <end position="456"/>
    </location>
</feature>
<comment type="similarity">
    <text evidence="3">Belongs to the REXO1/REXO3 family.</text>
</comment>
<dbReference type="InterPro" id="IPR036397">
    <property type="entry name" value="RNaseH_sf"/>
</dbReference>
<evidence type="ECO:0000256" key="4">
    <source>
        <dbReference type="ARBA" id="ARBA00022490"/>
    </source>
</evidence>
<dbReference type="SMART" id="SM00479">
    <property type="entry name" value="EXOIII"/>
    <property type="match status" value="1"/>
</dbReference>
<dbReference type="Proteomes" id="UP001150941">
    <property type="component" value="Unassembled WGS sequence"/>
</dbReference>
<evidence type="ECO:0000313" key="14">
    <source>
        <dbReference type="Proteomes" id="UP001150941"/>
    </source>
</evidence>
<dbReference type="EMBL" id="JAPQKS010000003">
    <property type="protein sequence ID" value="KAJ5240174.1"/>
    <property type="molecule type" value="Genomic_DNA"/>
</dbReference>
<evidence type="ECO:0000313" key="13">
    <source>
        <dbReference type="EMBL" id="KAJ5240174.1"/>
    </source>
</evidence>